<evidence type="ECO:0000313" key="3">
    <source>
        <dbReference type="Proteomes" id="UP001281410"/>
    </source>
</evidence>
<feature type="domain" description="MULE transposase" evidence="1">
    <location>
        <begin position="46"/>
        <end position="121"/>
    </location>
</feature>
<dbReference type="PANTHER" id="PTHR31973">
    <property type="entry name" value="POLYPROTEIN, PUTATIVE-RELATED"/>
    <property type="match status" value="1"/>
</dbReference>
<gene>
    <name evidence="2" type="ORF">Dsin_002064</name>
</gene>
<reference evidence="2" key="1">
    <citation type="journal article" date="2023" name="Plant J.">
        <title>Genome sequences and population genomics provide insights into the demographic history, inbreeding, and mutation load of two 'living fossil' tree species of Dipteronia.</title>
        <authorList>
            <person name="Feng Y."/>
            <person name="Comes H.P."/>
            <person name="Chen J."/>
            <person name="Zhu S."/>
            <person name="Lu R."/>
            <person name="Zhang X."/>
            <person name="Li P."/>
            <person name="Qiu J."/>
            <person name="Olsen K.M."/>
            <person name="Qiu Y."/>
        </authorList>
    </citation>
    <scope>NUCLEOTIDE SEQUENCE</scope>
    <source>
        <strain evidence="2">NBL</strain>
    </source>
</reference>
<dbReference type="PANTHER" id="PTHR31973:SF195">
    <property type="entry name" value="MUDR FAMILY TRANSPOSASE"/>
    <property type="match status" value="1"/>
</dbReference>
<organism evidence="2 3">
    <name type="scientific">Dipteronia sinensis</name>
    <dbReference type="NCBI Taxonomy" id="43782"/>
    <lineage>
        <taxon>Eukaryota</taxon>
        <taxon>Viridiplantae</taxon>
        <taxon>Streptophyta</taxon>
        <taxon>Embryophyta</taxon>
        <taxon>Tracheophyta</taxon>
        <taxon>Spermatophyta</taxon>
        <taxon>Magnoliopsida</taxon>
        <taxon>eudicotyledons</taxon>
        <taxon>Gunneridae</taxon>
        <taxon>Pentapetalae</taxon>
        <taxon>rosids</taxon>
        <taxon>malvids</taxon>
        <taxon>Sapindales</taxon>
        <taxon>Sapindaceae</taxon>
        <taxon>Hippocastanoideae</taxon>
        <taxon>Acereae</taxon>
        <taxon>Dipteronia</taxon>
    </lineage>
</organism>
<dbReference type="Proteomes" id="UP001281410">
    <property type="component" value="Unassembled WGS sequence"/>
</dbReference>
<dbReference type="InterPro" id="IPR018289">
    <property type="entry name" value="MULE_transposase_dom"/>
</dbReference>
<protein>
    <recommendedName>
        <fullName evidence="1">MULE transposase domain-containing protein</fullName>
    </recommendedName>
</protein>
<sequence>MYKLERENPGTVTTFKLNAHNQFRYCFFVYSACLRGFCTVLRLVDAIDGTYLKGRFRGLLFIAVCKDANEQVYPLAFGIDRKESRKSWSSFLKQLCLCIECPEDCMFISDQHKRIEKTMKMVQQWFHDR</sequence>
<evidence type="ECO:0000259" key="1">
    <source>
        <dbReference type="Pfam" id="PF10551"/>
    </source>
</evidence>
<evidence type="ECO:0000313" key="2">
    <source>
        <dbReference type="EMBL" id="KAK3230183.1"/>
    </source>
</evidence>
<dbReference type="Pfam" id="PF10551">
    <property type="entry name" value="MULE"/>
    <property type="match status" value="1"/>
</dbReference>
<keyword evidence="3" id="KW-1185">Reference proteome</keyword>
<dbReference type="EMBL" id="JANJYJ010000001">
    <property type="protein sequence ID" value="KAK3230183.1"/>
    <property type="molecule type" value="Genomic_DNA"/>
</dbReference>
<accession>A0AAE0EIX7</accession>
<name>A0AAE0EIX7_9ROSI</name>
<comment type="caution">
    <text evidence="2">The sequence shown here is derived from an EMBL/GenBank/DDBJ whole genome shotgun (WGS) entry which is preliminary data.</text>
</comment>
<dbReference type="AlphaFoldDB" id="A0AAE0EIX7"/>
<proteinExistence type="predicted"/>